<dbReference type="PANTHER" id="PTHR32182:SF25">
    <property type="entry name" value="SLR1056 PROTEIN"/>
    <property type="match status" value="1"/>
</dbReference>
<dbReference type="RefSeq" id="WP_011391496.1">
    <property type="nucleotide sequence ID" value="NC_007643.1"/>
</dbReference>
<evidence type="ECO:0000313" key="3">
    <source>
        <dbReference type="Proteomes" id="UP000001929"/>
    </source>
</evidence>
<dbReference type="EnsemblBacteria" id="ABC24543">
    <property type="protein sequence ID" value="ABC24543"/>
    <property type="gene ID" value="Rru_A3749"/>
</dbReference>
<dbReference type="Proteomes" id="UP000001929">
    <property type="component" value="Chromosome"/>
</dbReference>
<dbReference type="Gene3D" id="3.40.50.300">
    <property type="entry name" value="P-loop containing nucleotide triphosphate hydrolases"/>
    <property type="match status" value="2"/>
</dbReference>
<dbReference type="GO" id="GO:0006302">
    <property type="term" value="P:double-strand break repair"/>
    <property type="evidence" value="ECO:0007669"/>
    <property type="project" value="TreeGrafter"/>
</dbReference>
<reference evidence="2 3" key="1">
    <citation type="journal article" date="2011" name="Stand. Genomic Sci.">
        <title>Complete genome sequence of Rhodospirillum rubrum type strain (S1).</title>
        <authorList>
            <person name="Munk A.C."/>
            <person name="Copeland A."/>
            <person name="Lucas S."/>
            <person name="Lapidus A."/>
            <person name="Del Rio T.G."/>
            <person name="Barry K."/>
            <person name="Detter J.C."/>
            <person name="Hammon N."/>
            <person name="Israni S."/>
            <person name="Pitluck S."/>
            <person name="Brettin T."/>
            <person name="Bruce D."/>
            <person name="Han C."/>
            <person name="Tapia R."/>
            <person name="Gilna P."/>
            <person name="Schmutz J."/>
            <person name="Larimer F."/>
            <person name="Land M."/>
            <person name="Kyrpides N.C."/>
            <person name="Mavromatis K."/>
            <person name="Richardson P."/>
            <person name="Rohde M."/>
            <person name="Goker M."/>
            <person name="Klenk H.P."/>
            <person name="Zhang Y."/>
            <person name="Roberts G.P."/>
            <person name="Reslewic S."/>
            <person name="Schwartz D.C."/>
        </authorList>
    </citation>
    <scope>NUCLEOTIDE SEQUENCE [LARGE SCALE GENOMIC DNA]</scope>
    <source>
        <strain evidence="3">ATCC 11170 / ATH 1.1.1 / DSM 467 / LMG 4362 / NCIMB 8255 / S1</strain>
    </source>
</reference>
<dbReference type="SUPFAM" id="SSF52540">
    <property type="entry name" value="P-loop containing nucleoside triphosphate hydrolases"/>
    <property type="match status" value="1"/>
</dbReference>
<dbReference type="eggNOG" id="COG4637">
    <property type="taxonomic scope" value="Bacteria"/>
</dbReference>
<dbReference type="PhylomeDB" id="Q2RMV2"/>
<dbReference type="EMBL" id="CP000230">
    <property type="protein sequence ID" value="ABC24543.1"/>
    <property type="molecule type" value="Genomic_DNA"/>
</dbReference>
<dbReference type="InterPro" id="IPR003959">
    <property type="entry name" value="ATPase_AAA_core"/>
</dbReference>
<accession>Q2RMV2</accession>
<feature type="domain" description="ATPase AAA-type core" evidence="1">
    <location>
        <begin position="26"/>
        <end position="342"/>
    </location>
</feature>
<dbReference type="STRING" id="269796.Rru_A3749"/>
<sequence>MLIKSIKLTNILSFGEAAETIELRPLNVVIGPNGSGKSNLIAAIELFRALPKDAPAFFRREGGIHDWLWKGGEIPPVATIESVFDEKGPLSGLRYALRFTVVGQHFEIIEERIEEEAAEGAQTPPPYHFKDGRGALRALLANEGEIKAWSFVIPSEIDPTQSILAQRKDPHQYPELTSLGAVLPTMRCYREWTMGPQSPPRQDQKTDLRNDYLDPYGAGNLALVLQRLGNKPALKKRFLEALRLLYEGIDDYGVTIEGGTSQIFFHEGGRFTIPASRLSDGTLRYLCLLAILLDPAPPPLLCIEEPELGLHPDILPTLADLLKEASERTQVIVTTHSDGLVDAMTDRPEAVLIAEKNENGTTLTRLDGETLKPWLAKYRLGELWTRGGIGGTRW</sequence>
<name>Q2RMV2_RHORT</name>
<proteinExistence type="predicted"/>
<dbReference type="Pfam" id="PF13304">
    <property type="entry name" value="AAA_21"/>
    <property type="match status" value="1"/>
</dbReference>
<evidence type="ECO:0000313" key="2">
    <source>
        <dbReference type="EMBL" id="ABC24543.1"/>
    </source>
</evidence>
<dbReference type="GO" id="GO:0005524">
    <property type="term" value="F:ATP binding"/>
    <property type="evidence" value="ECO:0007669"/>
    <property type="project" value="InterPro"/>
</dbReference>
<dbReference type="KEGG" id="rru:Rru_A3749"/>
<dbReference type="HOGENOM" id="CLU_035814_1_1_5"/>
<dbReference type="AlphaFoldDB" id="Q2RMV2"/>
<dbReference type="InterPro" id="IPR027417">
    <property type="entry name" value="P-loop_NTPase"/>
</dbReference>
<evidence type="ECO:0000259" key="1">
    <source>
        <dbReference type="Pfam" id="PF13304"/>
    </source>
</evidence>
<dbReference type="PANTHER" id="PTHR32182">
    <property type="entry name" value="DNA REPLICATION AND REPAIR PROTEIN RECF"/>
    <property type="match status" value="1"/>
</dbReference>
<dbReference type="PIRSF" id="PIRSF029347">
    <property type="entry name" value="RecF"/>
    <property type="match status" value="1"/>
</dbReference>
<dbReference type="GO" id="GO:0016887">
    <property type="term" value="F:ATP hydrolysis activity"/>
    <property type="evidence" value="ECO:0007669"/>
    <property type="project" value="InterPro"/>
</dbReference>
<dbReference type="InterPro" id="IPR014555">
    <property type="entry name" value="RecF-like"/>
</dbReference>
<dbReference type="GO" id="GO:0000731">
    <property type="term" value="P:DNA synthesis involved in DNA repair"/>
    <property type="evidence" value="ECO:0007669"/>
    <property type="project" value="TreeGrafter"/>
</dbReference>
<organism evidence="2 3">
    <name type="scientific">Rhodospirillum rubrum (strain ATCC 11170 / ATH 1.1.1 / DSM 467 / LMG 4362 / NCIMB 8255 / S1)</name>
    <dbReference type="NCBI Taxonomy" id="269796"/>
    <lineage>
        <taxon>Bacteria</taxon>
        <taxon>Pseudomonadati</taxon>
        <taxon>Pseudomonadota</taxon>
        <taxon>Alphaproteobacteria</taxon>
        <taxon>Rhodospirillales</taxon>
        <taxon>Rhodospirillaceae</taxon>
        <taxon>Rhodospirillum</taxon>
    </lineage>
</organism>
<gene>
    <name evidence="2" type="ordered locus">Rru_A3749</name>
</gene>
<dbReference type="PATRIC" id="fig|269796.9.peg.3873"/>
<keyword evidence="3" id="KW-1185">Reference proteome</keyword>
<protein>
    <recommendedName>
        <fullName evidence="1">ATPase AAA-type core domain-containing protein</fullName>
    </recommendedName>
</protein>